<keyword evidence="1" id="KW-0812">Transmembrane</keyword>
<organism evidence="2 3">
    <name type="scientific">Undibacterium cyanobacteriorum</name>
    <dbReference type="NCBI Taxonomy" id="3073561"/>
    <lineage>
        <taxon>Bacteria</taxon>
        <taxon>Pseudomonadati</taxon>
        <taxon>Pseudomonadota</taxon>
        <taxon>Betaproteobacteria</taxon>
        <taxon>Burkholderiales</taxon>
        <taxon>Oxalobacteraceae</taxon>
        <taxon>Undibacterium</taxon>
    </lineage>
</organism>
<evidence type="ECO:0000256" key="1">
    <source>
        <dbReference type="SAM" id="Phobius"/>
    </source>
</evidence>
<keyword evidence="1" id="KW-1133">Transmembrane helix</keyword>
<protein>
    <submittedName>
        <fullName evidence="2">Uncharacterized protein</fullName>
    </submittedName>
</protein>
<proteinExistence type="predicted"/>
<feature type="transmembrane region" description="Helical" evidence="1">
    <location>
        <begin position="28"/>
        <end position="48"/>
    </location>
</feature>
<feature type="transmembrane region" description="Helical" evidence="1">
    <location>
        <begin position="6"/>
        <end position="21"/>
    </location>
</feature>
<name>A0ABY9RFR7_9BURK</name>
<keyword evidence="1" id="KW-0472">Membrane</keyword>
<dbReference type="RefSeq" id="WP_309481570.1">
    <property type="nucleotide sequence ID" value="NZ_CP133720.1"/>
</dbReference>
<gene>
    <name evidence="2" type="ORF">RF679_15695</name>
</gene>
<keyword evidence="3" id="KW-1185">Reference proteome</keyword>
<reference evidence="2" key="1">
    <citation type="submission" date="2023-09" db="EMBL/GenBank/DDBJ databases">
        <title>Undibacterium sp. 20NA77.5 isolated from freshwater.</title>
        <authorList>
            <person name="Le V."/>
            <person name="Ko S.-R."/>
            <person name="Ahn C.-Y."/>
            <person name="Oh H.-M."/>
        </authorList>
    </citation>
    <scope>NUCLEOTIDE SEQUENCE</scope>
    <source>
        <strain evidence="2">20NA77.5</strain>
    </source>
</reference>
<sequence length="90" mass="9605">MEANIAIGLTLLVALVVYLKTKKSRLSLLIASMVMPAFILYAEFFMAYQGGGASMWPIALFVGSCIGFAVALVGVGLGMFIQKIVDNEKA</sequence>
<accession>A0ABY9RFR7</accession>
<dbReference type="EMBL" id="CP133720">
    <property type="protein sequence ID" value="WMW80077.1"/>
    <property type="molecule type" value="Genomic_DNA"/>
</dbReference>
<dbReference type="Proteomes" id="UP001181355">
    <property type="component" value="Chromosome"/>
</dbReference>
<evidence type="ECO:0000313" key="3">
    <source>
        <dbReference type="Proteomes" id="UP001181355"/>
    </source>
</evidence>
<evidence type="ECO:0000313" key="2">
    <source>
        <dbReference type="EMBL" id="WMW80077.1"/>
    </source>
</evidence>
<feature type="transmembrane region" description="Helical" evidence="1">
    <location>
        <begin position="54"/>
        <end position="81"/>
    </location>
</feature>